<evidence type="ECO:0000313" key="9">
    <source>
        <dbReference type="Proteomes" id="UP000194154"/>
    </source>
</evidence>
<dbReference type="Pfam" id="PF02222">
    <property type="entry name" value="ATP-grasp"/>
    <property type="match status" value="1"/>
</dbReference>
<dbReference type="InterPro" id="IPR013815">
    <property type="entry name" value="ATP_grasp_subdomain_1"/>
</dbReference>
<evidence type="ECO:0000256" key="4">
    <source>
        <dbReference type="ARBA" id="ARBA00022840"/>
    </source>
</evidence>
<dbReference type="PANTHER" id="PTHR11609">
    <property type="entry name" value="PURINE BIOSYNTHESIS PROTEIN 6/7, PUR6/7"/>
    <property type="match status" value="1"/>
</dbReference>
<dbReference type="KEGG" id="mcak:MCCS_09060"/>
<dbReference type="OrthoDB" id="9804625at2"/>
<keyword evidence="2 5" id="KW-0547">Nucleotide-binding</keyword>
<dbReference type="SUPFAM" id="SSF51246">
    <property type="entry name" value="Rudiment single hybrid motif"/>
    <property type="match status" value="1"/>
</dbReference>
<keyword evidence="3 5" id="KW-0658">Purine biosynthesis</keyword>
<gene>
    <name evidence="5 6 8" type="primary">purK</name>
    <name evidence="8" type="ORF">MCCS_09060</name>
</gene>
<keyword evidence="9" id="KW-1185">Reference proteome</keyword>
<evidence type="ECO:0000256" key="1">
    <source>
        <dbReference type="ARBA" id="ARBA00022598"/>
    </source>
</evidence>
<feature type="binding site" evidence="5">
    <location>
        <position position="108"/>
    </location>
    <ligand>
        <name>ATP</name>
        <dbReference type="ChEBI" id="CHEBI:30616"/>
    </ligand>
</feature>
<feature type="binding site" evidence="5">
    <location>
        <position position="191"/>
    </location>
    <ligand>
        <name>ATP</name>
        <dbReference type="ChEBI" id="CHEBI:30616"/>
    </ligand>
</feature>
<dbReference type="AlphaFoldDB" id="A0A1W7AA85"/>
<comment type="function">
    <text evidence="6">Catalyzes the ATP-dependent conversion of 5-aminoimidazole ribonucleotide (AIR) and HCO(3)- to N5-carboxyaminoimidazole ribonucleotide (N5-CAIR).</text>
</comment>
<dbReference type="NCBIfam" id="NF004675">
    <property type="entry name" value="PRK06019.1-1"/>
    <property type="match status" value="1"/>
</dbReference>
<dbReference type="RefSeq" id="WP_086042215.1">
    <property type="nucleotide sequence ID" value="NZ_CBCRZA010000006.1"/>
</dbReference>
<name>A0A1W7AA85_9STAP</name>
<sequence>MTLNKFTLGDTIGIIGGGQLGKMMAQSAQRMGFKVAVLDPDDSCPARFVAHHFVHAPYNDIDGLKELSSYSDVITYEFENINAEALEVIAKENHVPQGFETVNILQNRLSEKEAIAKSGATVVPYKRIEGASDVDDAIREIGLPLVLKTVFGGYDGKGQLVVTDEAQLEEAYAMADGNILVAEKRIELDREISITASRNLQGEVVYFPVQENVHRNQILFSTTVKPVHEYTESAIAEVEKIISRIHFVGTFTVEFFIDKAGKLYVNEIAPRPHNSGHYSIEACDYSQFDTHILSVLGYTLPKQIKLHSTAVMYNLLGQDLDLMEHLFPEHPEWHVHVYGKETRKENRKMGHITLLIDDNTDTYYPIYEELMK</sequence>
<dbReference type="InterPro" id="IPR011054">
    <property type="entry name" value="Rudment_hybrid_motif"/>
</dbReference>
<evidence type="ECO:0000256" key="6">
    <source>
        <dbReference type="RuleBase" id="RU361200"/>
    </source>
</evidence>
<dbReference type="InterPro" id="IPR011761">
    <property type="entry name" value="ATP-grasp"/>
</dbReference>
<feature type="binding site" evidence="5">
    <location>
        <position position="148"/>
    </location>
    <ligand>
        <name>ATP</name>
        <dbReference type="ChEBI" id="CHEBI:30616"/>
    </ligand>
</feature>
<evidence type="ECO:0000259" key="7">
    <source>
        <dbReference type="PROSITE" id="PS50975"/>
    </source>
</evidence>
<evidence type="ECO:0000256" key="2">
    <source>
        <dbReference type="ARBA" id="ARBA00022741"/>
    </source>
</evidence>
<dbReference type="GO" id="GO:0005524">
    <property type="term" value="F:ATP binding"/>
    <property type="evidence" value="ECO:0007669"/>
    <property type="project" value="UniProtKB-UniRule"/>
</dbReference>
<feature type="binding site" evidence="5">
    <location>
        <begin position="266"/>
        <end position="267"/>
    </location>
    <ligand>
        <name>ATP</name>
        <dbReference type="ChEBI" id="CHEBI:30616"/>
    </ligand>
</feature>
<comment type="catalytic activity">
    <reaction evidence="5 6">
        <text>5-amino-1-(5-phospho-beta-D-ribosyl)imidazole + hydrogencarbonate + ATP = 5-carboxyamino-1-(5-phospho-D-ribosyl)imidazole + ADP + phosphate + 2 H(+)</text>
        <dbReference type="Rhea" id="RHEA:19317"/>
        <dbReference type="ChEBI" id="CHEBI:15378"/>
        <dbReference type="ChEBI" id="CHEBI:17544"/>
        <dbReference type="ChEBI" id="CHEBI:30616"/>
        <dbReference type="ChEBI" id="CHEBI:43474"/>
        <dbReference type="ChEBI" id="CHEBI:58730"/>
        <dbReference type="ChEBI" id="CHEBI:137981"/>
        <dbReference type="ChEBI" id="CHEBI:456216"/>
        <dbReference type="EC" id="6.3.4.18"/>
    </reaction>
</comment>
<dbReference type="Proteomes" id="UP000194154">
    <property type="component" value="Chromosome"/>
</dbReference>
<dbReference type="InterPro" id="IPR054350">
    <property type="entry name" value="PurT/PurK_preATP-grasp"/>
</dbReference>
<evidence type="ECO:0000256" key="3">
    <source>
        <dbReference type="ARBA" id="ARBA00022755"/>
    </source>
</evidence>
<dbReference type="InterPro" id="IPR003135">
    <property type="entry name" value="ATP-grasp_carboxylate-amine"/>
</dbReference>
<dbReference type="GO" id="GO:0005829">
    <property type="term" value="C:cytosol"/>
    <property type="evidence" value="ECO:0007669"/>
    <property type="project" value="TreeGrafter"/>
</dbReference>
<dbReference type="GO" id="GO:0046872">
    <property type="term" value="F:metal ion binding"/>
    <property type="evidence" value="ECO:0007669"/>
    <property type="project" value="InterPro"/>
</dbReference>
<dbReference type="Gene3D" id="3.40.50.20">
    <property type="match status" value="1"/>
</dbReference>
<dbReference type="HAMAP" id="MF_01928">
    <property type="entry name" value="PurK"/>
    <property type="match status" value="1"/>
</dbReference>
<accession>A0A1W7AA85</accession>
<dbReference type="EMBL" id="CP021059">
    <property type="protein sequence ID" value="ARQ06553.1"/>
    <property type="molecule type" value="Genomic_DNA"/>
</dbReference>
<dbReference type="InterPro" id="IPR016185">
    <property type="entry name" value="PreATP-grasp_dom_sf"/>
</dbReference>
<dbReference type="Gene3D" id="3.30.470.20">
    <property type="entry name" value="ATP-grasp fold, B domain"/>
    <property type="match status" value="1"/>
</dbReference>
<dbReference type="EC" id="6.3.4.18" evidence="5 6"/>
<dbReference type="SUPFAM" id="SSF52440">
    <property type="entry name" value="PreATP-grasp domain"/>
    <property type="match status" value="1"/>
</dbReference>
<dbReference type="FunFam" id="3.30.1490.20:FF:000015">
    <property type="entry name" value="N5-carboxyaminoimidazole ribonucleotide synthase"/>
    <property type="match status" value="1"/>
</dbReference>
<evidence type="ECO:0000313" key="8">
    <source>
        <dbReference type="EMBL" id="ARQ06553.1"/>
    </source>
</evidence>
<dbReference type="SUPFAM" id="SSF56059">
    <property type="entry name" value="Glutathione synthetase ATP-binding domain-like"/>
    <property type="match status" value="1"/>
</dbReference>
<evidence type="ECO:0000256" key="5">
    <source>
        <dbReference type="HAMAP-Rule" id="MF_01928"/>
    </source>
</evidence>
<feature type="binding site" evidence="5">
    <location>
        <position position="214"/>
    </location>
    <ligand>
        <name>ATP</name>
        <dbReference type="ChEBI" id="CHEBI:30616"/>
    </ligand>
</feature>
<dbReference type="GO" id="GO:0034028">
    <property type="term" value="F:5-(carboxyamino)imidazole ribonucleotide synthase activity"/>
    <property type="evidence" value="ECO:0007669"/>
    <property type="project" value="UniProtKB-UniRule"/>
</dbReference>
<comment type="subunit">
    <text evidence="5 6">Homodimer.</text>
</comment>
<feature type="binding site" evidence="5">
    <location>
        <begin position="183"/>
        <end position="186"/>
    </location>
    <ligand>
        <name>ATP</name>
        <dbReference type="ChEBI" id="CHEBI:30616"/>
    </ligand>
</feature>
<feature type="binding site" evidence="5">
    <location>
        <begin position="153"/>
        <end position="159"/>
    </location>
    <ligand>
        <name>ATP</name>
        <dbReference type="ChEBI" id="CHEBI:30616"/>
    </ligand>
</feature>
<comment type="pathway">
    <text evidence="5 6">Purine metabolism; IMP biosynthesis via de novo pathway; 5-amino-1-(5-phospho-D-ribosyl)imidazole-4-carboxylate from 5-amino-1-(5-phospho-D-ribosyl)imidazole (N5-CAIR route): step 1/2.</text>
</comment>
<protein>
    <recommendedName>
        <fullName evidence="5 6">N5-carboxyaminoimidazole ribonucleotide synthase</fullName>
        <shortName evidence="5 6">N5-CAIR synthase</shortName>
        <ecNumber evidence="5 6">6.3.4.18</ecNumber>
    </recommendedName>
    <alternativeName>
        <fullName evidence="5 6">5-(carboxyamino)imidazole ribonucleotide synthetase</fullName>
    </alternativeName>
</protein>
<keyword evidence="4 5" id="KW-0067">ATP-binding</keyword>
<organism evidence="8 9">
    <name type="scientific">Macrococcoides canis</name>
    <dbReference type="NCBI Taxonomy" id="1855823"/>
    <lineage>
        <taxon>Bacteria</taxon>
        <taxon>Bacillati</taxon>
        <taxon>Bacillota</taxon>
        <taxon>Bacilli</taxon>
        <taxon>Bacillales</taxon>
        <taxon>Staphylococcaceae</taxon>
        <taxon>Macrococcoides</taxon>
    </lineage>
</organism>
<feature type="domain" description="ATP-grasp" evidence="7">
    <location>
        <begin position="112"/>
        <end position="296"/>
    </location>
</feature>
<dbReference type="UniPathway" id="UPA00074">
    <property type="reaction ID" value="UER00942"/>
</dbReference>
<dbReference type="GeneID" id="35295039"/>
<dbReference type="PROSITE" id="PS50975">
    <property type="entry name" value="ATP_GRASP"/>
    <property type="match status" value="1"/>
</dbReference>
<keyword evidence="1 5" id="KW-0436">Ligase</keyword>
<comment type="similarity">
    <text evidence="5 6">Belongs to the PurK/PurT family.</text>
</comment>
<dbReference type="STRING" id="1855823.MCCS_09060"/>
<dbReference type="GO" id="GO:0006189">
    <property type="term" value="P:'de novo' IMP biosynthetic process"/>
    <property type="evidence" value="ECO:0007669"/>
    <property type="project" value="UniProtKB-UniRule"/>
</dbReference>
<comment type="function">
    <text evidence="5">Catalyzes the ATP-dependent conversion of 5-aminoimidazole ribonucleotide (AIR) and HCO(3)(-) to N5-carboxyaminoimidazole ribonucleotide (N5-CAIR).</text>
</comment>
<dbReference type="PANTHER" id="PTHR11609:SF5">
    <property type="entry name" value="PHOSPHORIBOSYLAMINOIMIDAZOLE CARBOXYLASE"/>
    <property type="match status" value="1"/>
</dbReference>
<reference evidence="8 9" key="1">
    <citation type="journal article" date="2017" name="Int. J. Syst. Evol. Microbiol.">
        <title>Macrococcus canis sp. nov., a skin bacterium associated with infections in dogs.</title>
        <authorList>
            <person name="Gobeli Brawand S."/>
            <person name="Cotting K."/>
            <person name="Gomez-Sanz E."/>
            <person name="Collaud A."/>
            <person name="Thomann A."/>
            <person name="Brodard I."/>
            <person name="Rodriguez-Campos S."/>
            <person name="Strauss C."/>
            <person name="Perreten V."/>
        </authorList>
    </citation>
    <scope>NUCLEOTIDE SEQUENCE [LARGE SCALE GENOMIC DNA]</scope>
    <source>
        <strain evidence="8 9">KM45013</strain>
    </source>
</reference>
<dbReference type="InterPro" id="IPR040686">
    <property type="entry name" value="PurK_C"/>
</dbReference>
<proteinExistence type="inferred from homology"/>
<dbReference type="Pfam" id="PF17769">
    <property type="entry name" value="PurK_C"/>
    <property type="match status" value="1"/>
</dbReference>
<dbReference type="GO" id="GO:0004638">
    <property type="term" value="F:phosphoribosylaminoimidazole carboxylase activity"/>
    <property type="evidence" value="ECO:0007669"/>
    <property type="project" value="InterPro"/>
</dbReference>
<dbReference type="NCBIfam" id="TIGR01161">
    <property type="entry name" value="purK"/>
    <property type="match status" value="1"/>
</dbReference>
<dbReference type="NCBIfam" id="NF004679">
    <property type="entry name" value="PRK06019.1-5"/>
    <property type="match status" value="1"/>
</dbReference>
<dbReference type="InterPro" id="IPR005875">
    <property type="entry name" value="PurK"/>
</dbReference>
<dbReference type="Gene3D" id="3.30.1490.20">
    <property type="entry name" value="ATP-grasp fold, A domain"/>
    <property type="match status" value="1"/>
</dbReference>
<dbReference type="Pfam" id="PF22660">
    <property type="entry name" value="RS_preATP-grasp-like"/>
    <property type="match status" value="1"/>
</dbReference>